<accession>A0A167EP25</accession>
<organism evidence="1 2">
    <name type="scientific">Cochleicola gelatinilyticus</name>
    <dbReference type="NCBI Taxonomy" id="1763537"/>
    <lineage>
        <taxon>Bacteria</taxon>
        <taxon>Pseudomonadati</taxon>
        <taxon>Bacteroidota</taxon>
        <taxon>Flavobacteriia</taxon>
        <taxon>Flavobacteriales</taxon>
        <taxon>Flavobacteriaceae</taxon>
        <taxon>Cochleicola</taxon>
    </lineage>
</organism>
<reference evidence="1 2" key="1">
    <citation type="submission" date="2016-02" db="EMBL/GenBank/DDBJ databases">
        <title>Ulvibacter sp. LPB0005, isolated from Thais luteostoma.</title>
        <authorList>
            <person name="Shin S.-K."/>
            <person name="Yi H."/>
        </authorList>
    </citation>
    <scope>NUCLEOTIDE SEQUENCE [LARGE SCALE GENOMIC DNA]</scope>
    <source>
        <strain evidence="1 2">LPB0005</strain>
    </source>
</reference>
<dbReference type="OrthoDB" id="1435519at2"/>
<dbReference type="AlphaFoldDB" id="A0A167EP25"/>
<keyword evidence="2" id="KW-1185">Reference proteome</keyword>
<dbReference type="SUPFAM" id="SSF52540">
    <property type="entry name" value="P-loop containing nucleoside triphosphate hydrolases"/>
    <property type="match status" value="1"/>
</dbReference>
<sequence length="242" mass="28798">MEVRLRRKIKKLYLFFFGTKKYEKVVIICRSRTGSNYLISLLNNQYGVQFTGEIFRRLHGRNTLKIWNAFFGSKRKSVKYVGFKLFYDHPFDSDDRTVWKKIEEDNSIKIIHLVRNNIVRSIVSKKIAEETDAWVYKEGQSQRKISIDPQELMHEFNHTRAHEKRIREKYSSREYLEISYEELTTSTNVVMKRVGEFVGFQYLSKKSQLKKQNKGGLQELIVNFHTLQETIKDPEIVACLKE</sequence>
<protein>
    <recommendedName>
        <fullName evidence="3">Sulfotransferase domain-containing protein</fullName>
    </recommendedName>
</protein>
<comment type="caution">
    <text evidence="1">The sequence shown here is derived from an EMBL/GenBank/DDBJ whole genome shotgun (WGS) entry which is preliminary data.</text>
</comment>
<proteinExistence type="predicted"/>
<dbReference type="EMBL" id="LRXL01000053">
    <property type="protein sequence ID" value="OAB75733.1"/>
    <property type="molecule type" value="Genomic_DNA"/>
</dbReference>
<dbReference type="InterPro" id="IPR027417">
    <property type="entry name" value="P-loop_NTPase"/>
</dbReference>
<dbReference type="Gene3D" id="3.40.50.300">
    <property type="entry name" value="P-loop containing nucleotide triphosphate hydrolases"/>
    <property type="match status" value="1"/>
</dbReference>
<evidence type="ECO:0000313" key="1">
    <source>
        <dbReference type="EMBL" id="OAB75733.1"/>
    </source>
</evidence>
<dbReference type="RefSeq" id="WP_068593574.1">
    <property type="nucleotide sequence ID" value="NZ_LRXL01000053.1"/>
</dbReference>
<name>A0A167EP25_9FLAO</name>
<dbReference type="STRING" id="1763537.ULVI_14760"/>
<dbReference type="Proteomes" id="UP000077013">
    <property type="component" value="Unassembled WGS sequence"/>
</dbReference>
<evidence type="ECO:0000313" key="2">
    <source>
        <dbReference type="Proteomes" id="UP000077013"/>
    </source>
</evidence>
<evidence type="ECO:0008006" key="3">
    <source>
        <dbReference type="Google" id="ProtNLM"/>
    </source>
</evidence>
<gene>
    <name evidence="1" type="ORF">ULVI_14760</name>
</gene>